<evidence type="ECO:0000313" key="1">
    <source>
        <dbReference type="EMBL" id="TWJ15369.1"/>
    </source>
</evidence>
<proteinExistence type="predicted"/>
<organism evidence="1 2">
    <name type="scientific">Stackebrandtia albiflava</name>
    <dbReference type="NCBI Taxonomy" id="406432"/>
    <lineage>
        <taxon>Bacteria</taxon>
        <taxon>Bacillati</taxon>
        <taxon>Actinomycetota</taxon>
        <taxon>Actinomycetes</taxon>
        <taxon>Glycomycetales</taxon>
        <taxon>Glycomycetaceae</taxon>
        <taxon>Stackebrandtia</taxon>
    </lineage>
</organism>
<reference evidence="1 2" key="1">
    <citation type="journal article" date="2013" name="Stand. Genomic Sci.">
        <title>Genomic Encyclopedia of Type Strains, Phase I: The one thousand microbial genomes (KMG-I) project.</title>
        <authorList>
            <person name="Kyrpides N.C."/>
            <person name="Woyke T."/>
            <person name="Eisen J.A."/>
            <person name="Garrity G."/>
            <person name="Lilburn T.G."/>
            <person name="Beck B.J."/>
            <person name="Whitman W.B."/>
            <person name="Hugenholtz P."/>
            <person name="Klenk H.P."/>
        </authorList>
    </citation>
    <scope>NUCLEOTIDE SEQUENCE [LARGE SCALE GENOMIC DNA]</scope>
    <source>
        <strain evidence="1 2">DSM 45044</strain>
    </source>
</reference>
<dbReference type="OrthoDB" id="9966344at2"/>
<accession>A0A562VBW6</accession>
<dbReference type="Proteomes" id="UP000321617">
    <property type="component" value="Unassembled WGS sequence"/>
</dbReference>
<protein>
    <recommendedName>
        <fullName evidence="3">AsnC-like helix-turn-helix protein</fullName>
    </recommendedName>
</protein>
<sequence length="91" mass="10314">MRLVVAIVEFSPHEGIRSTDLEETFRVSASTGDRLEHIHATRTTTTWYICIYSLVQDPVAVRAAADQLVRRSLASIQTIDRWSVRSVVLLM</sequence>
<name>A0A562VBW6_9ACTN</name>
<dbReference type="EMBL" id="VLLL01000005">
    <property type="protein sequence ID" value="TWJ15369.1"/>
    <property type="molecule type" value="Genomic_DNA"/>
</dbReference>
<dbReference type="AlphaFoldDB" id="A0A562VBW6"/>
<keyword evidence="2" id="KW-1185">Reference proteome</keyword>
<comment type="caution">
    <text evidence="1">The sequence shown here is derived from an EMBL/GenBank/DDBJ whole genome shotgun (WGS) entry which is preliminary data.</text>
</comment>
<dbReference type="RefSeq" id="WP_147133937.1">
    <property type="nucleotide sequence ID" value="NZ_BAABIJ010000001.1"/>
</dbReference>
<gene>
    <name evidence="1" type="ORF">LX16_1072</name>
</gene>
<evidence type="ECO:0000313" key="2">
    <source>
        <dbReference type="Proteomes" id="UP000321617"/>
    </source>
</evidence>
<evidence type="ECO:0008006" key="3">
    <source>
        <dbReference type="Google" id="ProtNLM"/>
    </source>
</evidence>